<organism evidence="10 11">
    <name type="scientific">Staphylococcus arlettae</name>
    <dbReference type="NCBI Taxonomy" id="29378"/>
    <lineage>
        <taxon>Bacteria</taxon>
        <taxon>Bacillati</taxon>
        <taxon>Bacillota</taxon>
        <taxon>Bacilli</taxon>
        <taxon>Bacillales</taxon>
        <taxon>Staphylococcaceae</taxon>
        <taxon>Staphylococcus</taxon>
    </lineage>
</organism>
<name>A0A380C9X7_9STAP</name>
<keyword evidence="6 8" id="KW-0443">Lipid metabolism</keyword>
<sequence>MKEVDTMIHGIGIDLIEIQRIQTLYERQEKLLSRILSTNEQQQFHSFNNNQRKIEFLAGRFACKEAFSKALGTGLGKTIAFSDIDCFNDDLGKPCIIYDGFNVHVSITHTEHYAMSQVTLEYQ</sequence>
<proteinExistence type="inferred from homology"/>
<evidence type="ECO:0000256" key="7">
    <source>
        <dbReference type="ARBA" id="ARBA00023160"/>
    </source>
</evidence>
<keyword evidence="5 8" id="KW-0460">Magnesium</keyword>
<feature type="binding site" evidence="8">
    <location>
        <position position="14"/>
    </location>
    <ligand>
        <name>Mg(2+)</name>
        <dbReference type="ChEBI" id="CHEBI:18420"/>
    </ligand>
</feature>
<evidence type="ECO:0000256" key="4">
    <source>
        <dbReference type="ARBA" id="ARBA00022832"/>
    </source>
</evidence>
<comment type="cofactor">
    <cofactor evidence="8">
        <name>Mg(2+)</name>
        <dbReference type="ChEBI" id="CHEBI:18420"/>
    </cofactor>
</comment>
<reference evidence="10 11" key="1">
    <citation type="submission" date="2018-06" db="EMBL/GenBank/DDBJ databases">
        <authorList>
            <consortium name="Pathogen Informatics"/>
            <person name="Doyle S."/>
        </authorList>
    </citation>
    <scope>NUCLEOTIDE SEQUENCE [LARGE SCALE GENOMIC DNA]</scope>
    <source>
        <strain evidence="10 11">NCTC12413</strain>
    </source>
</reference>
<dbReference type="NCBIfam" id="TIGR00556">
    <property type="entry name" value="pantethn_trn"/>
    <property type="match status" value="1"/>
</dbReference>
<dbReference type="HAMAP" id="MF_00101">
    <property type="entry name" value="AcpS"/>
    <property type="match status" value="1"/>
</dbReference>
<dbReference type="InterPro" id="IPR002582">
    <property type="entry name" value="ACPS"/>
</dbReference>
<dbReference type="EC" id="2.7.8.7" evidence="8"/>
<gene>
    <name evidence="8 10" type="primary">acpS</name>
    <name evidence="10" type="ORF">NCTC12413_00848</name>
</gene>
<dbReference type="InterPro" id="IPR037143">
    <property type="entry name" value="4-PPantetheinyl_Trfase_dom_sf"/>
</dbReference>
<keyword evidence="2 8" id="KW-0808">Transferase</keyword>
<evidence type="ECO:0000256" key="5">
    <source>
        <dbReference type="ARBA" id="ARBA00022842"/>
    </source>
</evidence>
<dbReference type="GO" id="GO:0008897">
    <property type="term" value="F:holo-[acyl-carrier-protein] synthase activity"/>
    <property type="evidence" value="ECO:0007669"/>
    <property type="project" value="UniProtKB-UniRule"/>
</dbReference>
<feature type="binding site" evidence="8">
    <location>
        <position position="65"/>
    </location>
    <ligand>
        <name>Mg(2+)</name>
        <dbReference type="ChEBI" id="CHEBI:18420"/>
    </ligand>
</feature>
<evidence type="ECO:0000256" key="8">
    <source>
        <dbReference type="HAMAP-Rule" id="MF_00101"/>
    </source>
</evidence>
<keyword evidence="4 8" id="KW-0276">Fatty acid metabolism</keyword>
<dbReference type="GO" id="GO:0005737">
    <property type="term" value="C:cytoplasm"/>
    <property type="evidence" value="ECO:0007669"/>
    <property type="project" value="UniProtKB-SubCell"/>
</dbReference>
<comment type="subcellular location">
    <subcellularLocation>
        <location evidence="8">Cytoplasm</location>
    </subcellularLocation>
</comment>
<dbReference type="AlphaFoldDB" id="A0A380C9X7"/>
<keyword evidence="7 8" id="KW-0275">Fatty acid biosynthesis</keyword>
<feature type="domain" description="4'-phosphopantetheinyl transferase" evidence="9">
    <location>
        <begin position="10"/>
        <end position="113"/>
    </location>
</feature>
<protein>
    <recommendedName>
        <fullName evidence="8">Holo-[acyl-carrier-protein] synthase</fullName>
        <shortName evidence="8">Holo-ACP synthase</shortName>
        <ecNumber evidence="8">2.7.8.7</ecNumber>
    </recommendedName>
    <alternativeName>
        <fullName evidence="8">4'-phosphopantetheinyl transferase AcpS</fullName>
    </alternativeName>
</protein>
<dbReference type="GO" id="GO:0006633">
    <property type="term" value="P:fatty acid biosynthetic process"/>
    <property type="evidence" value="ECO:0007669"/>
    <property type="project" value="UniProtKB-UniRule"/>
</dbReference>
<dbReference type="Gene3D" id="3.90.470.20">
    <property type="entry name" value="4'-phosphopantetheinyl transferase domain"/>
    <property type="match status" value="1"/>
</dbReference>
<comment type="catalytic activity">
    <reaction evidence="8">
        <text>apo-[ACP] + CoA = holo-[ACP] + adenosine 3',5'-bisphosphate + H(+)</text>
        <dbReference type="Rhea" id="RHEA:12068"/>
        <dbReference type="Rhea" id="RHEA-COMP:9685"/>
        <dbReference type="Rhea" id="RHEA-COMP:9690"/>
        <dbReference type="ChEBI" id="CHEBI:15378"/>
        <dbReference type="ChEBI" id="CHEBI:29999"/>
        <dbReference type="ChEBI" id="CHEBI:57287"/>
        <dbReference type="ChEBI" id="CHEBI:58343"/>
        <dbReference type="ChEBI" id="CHEBI:64479"/>
        <dbReference type="EC" id="2.7.8.7"/>
    </reaction>
</comment>
<evidence type="ECO:0000256" key="3">
    <source>
        <dbReference type="ARBA" id="ARBA00022723"/>
    </source>
</evidence>
<keyword evidence="8" id="KW-0963">Cytoplasm</keyword>
<comment type="similarity">
    <text evidence="8">Belongs to the P-Pant transferase superfamily. AcpS family.</text>
</comment>
<dbReference type="Proteomes" id="UP000254956">
    <property type="component" value="Unassembled WGS sequence"/>
</dbReference>
<keyword evidence="3 8" id="KW-0479">Metal-binding</keyword>
<dbReference type="InterPro" id="IPR004568">
    <property type="entry name" value="Ppantetheine-prot_Trfase_dom"/>
</dbReference>
<evidence type="ECO:0000259" key="9">
    <source>
        <dbReference type="Pfam" id="PF01648"/>
    </source>
</evidence>
<dbReference type="Pfam" id="PF01648">
    <property type="entry name" value="ACPS"/>
    <property type="match status" value="1"/>
</dbReference>
<dbReference type="GO" id="GO:0000287">
    <property type="term" value="F:magnesium ion binding"/>
    <property type="evidence" value="ECO:0007669"/>
    <property type="project" value="UniProtKB-UniRule"/>
</dbReference>
<keyword evidence="1 8" id="KW-0444">Lipid biosynthesis</keyword>
<dbReference type="STRING" id="1212545.SARL_01150"/>
<evidence type="ECO:0000313" key="11">
    <source>
        <dbReference type="Proteomes" id="UP000254956"/>
    </source>
</evidence>
<dbReference type="NCBIfam" id="TIGR00516">
    <property type="entry name" value="acpS"/>
    <property type="match status" value="1"/>
</dbReference>
<evidence type="ECO:0000256" key="6">
    <source>
        <dbReference type="ARBA" id="ARBA00023098"/>
    </source>
</evidence>
<evidence type="ECO:0000256" key="2">
    <source>
        <dbReference type="ARBA" id="ARBA00022679"/>
    </source>
</evidence>
<evidence type="ECO:0000256" key="1">
    <source>
        <dbReference type="ARBA" id="ARBA00022516"/>
    </source>
</evidence>
<dbReference type="InterPro" id="IPR008278">
    <property type="entry name" value="4-PPantetheinyl_Trfase_dom"/>
</dbReference>
<comment type="function">
    <text evidence="8">Transfers the 4'-phosphopantetheine moiety from coenzyme A to a Ser of acyl-carrier-protein.</text>
</comment>
<accession>A0A380C9X7</accession>
<dbReference type="EMBL" id="UGZE01000001">
    <property type="protein sequence ID" value="SUJ14640.1"/>
    <property type="molecule type" value="Genomic_DNA"/>
</dbReference>
<evidence type="ECO:0000313" key="10">
    <source>
        <dbReference type="EMBL" id="SUJ14640.1"/>
    </source>
</evidence>
<dbReference type="SUPFAM" id="SSF56214">
    <property type="entry name" value="4'-phosphopantetheinyl transferase"/>
    <property type="match status" value="1"/>
</dbReference>